<feature type="transmembrane region" description="Helical" evidence="13">
    <location>
        <begin position="234"/>
        <end position="253"/>
    </location>
</feature>
<evidence type="ECO:0000256" key="1">
    <source>
        <dbReference type="ARBA" id="ARBA00004651"/>
    </source>
</evidence>
<dbReference type="Proteomes" id="UP000261540">
    <property type="component" value="Unplaced"/>
</dbReference>
<comment type="subcellular location">
    <subcellularLocation>
        <location evidence="1">Cell membrane</location>
        <topology evidence="1">Multi-pass membrane protein</topology>
    </subcellularLocation>
</comment>
<dbReference type="PROSITE" id="PS50261">
    <property type="entry name" value="G_PROTEIN_RECEP_F2_4"/>
    <property type="match status" value="1"/>
</dbReference>
<keyword evidence="17" id="KW-1185">Reference proteome</keyword>
<dbReference type="Gene3D" id="2.60.220.50">
    <property type="match status" value="1"/>
</dbReference>
<evidence type="ECO:0000256" key="11">
    <source>
        <dbReference type="ARBA" id="ARBA00023157"/>
    </source>
</evidence>
<feature type="transmembrane region" description="Helical" evidence="13">
    <location>
        <begin position="273"/>
        <end position="295"/>
    </location>
</feature>
<evidence type="ECO:0000256" key="8">
    <source>
        <dbReference type="ARBA" id="ARBA00022837"/>
    </source>
</evidence>
<keyword evidence="8" id="KW-0106">Calcium</keyword>
<dbReference type="InterPro" id="IPR046338">
    <property type="entry name" value="GAIN_dom_sf"/>
</dbReference>
<evidence type="ECO:0000256" key="10">
    <source>
        <dbReference type="ARBA" id="ARBA00023136"/>
    </source>
</evidence>
<dbReference type="GO" id="GO:0007166">
    <property type="term" value="P:cell surface receptor signaling pathway"/>
    <property type="evidence" value="ECO:0007669"/>
    <property type="project" value="InterPro"/>
</dbReference>
<dbReference type="GO" id="GO:0007189">
    <property type="term" value="P:adenylate cyclase-activating G protein-coupled receptor signaling pathway"/>
    <property type="evidence" value="ECO:0007669"/>
    <property type="project" value="TreeGrafter"/>
</dbReference>
<dbReference type="GO" id="GO:0005886">
    <property type="term" value="C:plasma membrane"/>
    <property type="evidence" value="ECO:0007669"/>
    <property type="project" value="UniProtKB-SubCell"/>
</dbReference>
<evidence type="ECO:0000256" key="9">
    <source>
        <dbReference type="ARBA" id="ARBA00022989"/>
    </source>
</evidence>
<dbReference type="PANTHER" id="PTHR12011">
    <property type="entry name" value="ADHESION G-PROTEIN COUPLED RECEPTOR"/>
    <property type="match status" value="1"/>
</dbReference>
<dbReference type="PRINTS" id="PR00249">
    <property type="entry name" value="GPCRSECRETIN"/>
</dbReference>
<sequence>MCLSSGFAFTSLLSYNSLEKSTNGFFHGMGKMSQVRGYQIISKVVTASVSNRNTRELQEPVTFDFSHTQFAEKGKPVCVFWNASLGGGGWSPVGCTMVKSNPNHTICNCTHLSSFAVLMALYDIEDTFELQLISWVGLSLSLLCLLLCIATFYFCKSIQGTRNTIHLHLCISLFVAYLVFLVGISRTENKGACSFIAGLLHFFFLSAFCWMCLEGVQLYRMVMLVFNTTLRKRYLLAAGYGIPAVIVAISASVDAKGYGTDRHCWLSLKDNFIWSFFGPVCVIIIVSISFVSFIFLSSKFSSLNPDLSITAIAQLCILGTMWVFGCFQFEKNTLVMSYLFTIFSSIQGILVFVMHCLGSKQVLNKESTVCMTSHTFSYFLLLKFGPASNTNSGTISFLL</sequence>
<reference evidence="16" key="2">
    <citation type="submission" date="2025-09" db="UniProtKB">
        <authorList>
            <consortium name="Ensembl"/>
        </authorList>
    </citation>
    <scope>IDENTIFICATION</scope>
</reference>
<evidence type="ECO:0000256" key="3">
    <source>
        <dbReference type="ARBA" id="ARBA00022475"/>
    </source>
</evidence>
<evidence type="ECO:0000259" key="14">
    <source>
        <dbReference type="PROSITE" id="PS50221"/>
    </source>
</evidence>
<name>A0A3B3SVS6_9TELE</name>
<dbReference type="SMART" id="SM00303">
    <property type="entry name" value="GPS"/>
    <property type="match status" value="1"/>
</dbReference>
<dbReference type="PANTHER" id="PTHR12011:SF433">
    <property type="entry name" value="ADHESION G PROTEIN-COUPLED RECEPTOR E1-LIKE-RELATED"/>
    <property type="match status" value="1"/>
</dbReference>
<keyword evidence="12" id="KW-0325">Glycoprotein</keyword>
<dbReference type="InterPro" id="IPR000832">
    <property type="entry name" value="GPCR_2_secretin-like"/>
</dbReference>
<organism evidence="16 17">
    <name type="scientific">Paramormyrops kingsleyae</name>
    <dbReference type="NCBI Taxonomy" id="1676925"/>
    <lineage>
        <taxon>Eukaryota</taxon>
        <taxon>Metazoa</taxon>
        <taxon>Chordata</taxon>
        <taxon>Craniata</taxon>
        <taxon>Vertebrata</taxon>
        <taxon>Euteleostomi</taxon>
        <taxon>Actinopterygii</taxon>
        <taxon>Neopterygii</taxon>
        <taxon>Teleostei</taxon>
        <taxon>Osteoglossocephala</taxon>
        <taxon>Osteoglossomorpha</taxon>
        <taxon>Osteoglossiformes</taxon>
        <taxon>Mormyridae</taxon>
        <taxon>Paramormyrops</taxon>
    </lineage>
</organism>
<dbReference type="FunFam" id="1.20.1070.10:FF:000054">
    <property type="entry name" value="Adhesion G protein-coupled receptor E3"/>
    <property type="match status" value="1"/>
</dbReference>
<evidence type="ECO:0000256" key="2">
    <source>
        <dbReference type="ARBA" id="ARBA00007343"/>
    </source>
</evidence>
<dbReference type="Pfam" id="PF00002">
    <property type="entry name" value="7tm_2"/>
    <property type="match status" value="1"/>
</dbReference>
<feature type="transmembrane region" description="Helical" evidence="13">
    <location>
        <begin position="337"/>
        <end position="357"/>
    </location>
</feature>
<evidence type="ECO:0000256" key="13">
    <source>
        <dbReference type="SAM" id="Phobius"/>
    </source>
</evidence>
<evidence type="ECO:0000256" key="4">
    <source>
        <dbReference type="ARBA" id="ARBA00022536"/>
    </source>
</evidence>
<feature type="transmembrane region" description="Helical" evidence="13">
    <location>
        <begin position="167"/>
        <end position="185"/>
    </location>
</feature>
<evidence type="ECO:0000313" key="17">
    <source>
        <dbReference type="Proteomes" id="UP000261540"/>
    </source>
</evidence>
<evidence type="ECO:0000313" key="16">
    <source>
        <dbReference type="Ensembl" id="ENSPKIP00000034774.1"/>
    </source>
</evidence>
<dbReference type="AlphaFoldDB" id="A0A3B3SVS6"/>
<keyword evidence="7" id="KW-0677">Repeat</keyword>
<dbReference type="InterPro" id="IPR000203">
    <property type="entry name" value="GPS"/>
</dbReference>
<dbReference type="PRINTS" id="PR01128">
    <property type="entry name" value="EMR1HORMONER"/>
</dbReference>
<evidence type="ECO:0000256" key="7">
    <source>
        <dbReference type="ARBA" id="ARBA00022737"/>
    </source>
</evidence>
<keyword evidence="4" id="KW-0245">EGF-like domain</keyword>
<keyword evidence="3" id="KW-1003">Cell membrane</keyword>
<evidence type="ECO:0000256" key="5">
    <source>
        <dbReference type="ARBA" id="ARBA00022692"/>
    </source>
</evidence>
<dbReference type="InterPro" id="IPR017981">
    <property type="entry name" value="GPCR_2-like_7TM"/>
</dbReference>
<evidence type="ECO:0000256" key="12">
    <source>
        <dbReference type="ARBA" id="ARBA00023180"/>
    </source>
</evidence>
<dbReference type="Ensembl" id="ENSPKIT00000015696.1">
    <property type="protein sequence ID" value="ENSPKIP00000034774.1"/>
    <property type="gene ID" value="ENSPKIG00000013971.1"/>
</dbReference>
<keyword evidence="5 13" id="KW-0812">Transmembrane</keyword>
<keyword evidence="9 13" id="KW-1133">Transmembrane helix</keyword>
<dbReference type="InterPro" id="IPR001740">
    <property type="entry name" value="GPCR_2_EMR1-like_rcpt"/>
</dbReference>
<keyword evidence="11" id="KW-1015">Disulfide bond</keyword>
<feature type="domain" description="G-protein coupled receptors family 2 profile 2" evidence="15">
    <location>
        <begin position="130"/>
        <end position="359"/>
    </location>
</feature>
<dbReference type="GO" id="GO:0004930">
    <property type="term" value="F:G protein-coupled receptor activity"/>
    <property type="evidence" value="ECO:0007669"/>
    <property type="project" value="InterPro"/>
</dbReference>
<keyword evidence="10 13" id="KW-0472">Membrane</keyword>
<dbReference type="PROSITE" id="PS50221">
    <property type="entry name" value="GAIN_B"/>
    <property type="match status" value="1"/>
</dbReference>
<proteinExistence type="inferred from homology"/>
<evidence type="ECO:0000259" key="15">
    <source>
        <dbReference type="PROSITE" id="PS50261"/>
    </source>
</evidence>
<dbReference type="InterPro" id="IPR057244">
    <property type="entry name" value="GAIN_B"/>
</dbReference>
<reference evidence="16" key="1">
    <citation type="submission" date="2025-08" db="UniProtKB">
        <authorList>
            <consortium name="Ensembl"/>
        </authorList>
    </citation>
    <scope>IDENTIFICATION</scope>
</reference>
<feature type="transmembrane region" description="Helical" evidence="13">
    <location>
        <begin position="307"/>
        <end position="325"/>
    </location>
</feature>
<feature type="transmembrane region" description="Helical" evidence="13">
    <location>
        <begin position="132"/>
        <end position="155"/>
    </location>
</feature>
<feature type="domain" description="GAIN-B" evidence="14">
    <location>
        <begin position="1"/>
        <end position="125"/>
    </location>
</feature>
<feature type="transmembrane region" description="Helical" evidence="13">
    <location>
        <begin position="191"/>
        <end position="213"/>
    </location>
</feature>
<dbReference type="Pfam" id="PF01825">
    <property type="entry name" value="GPS"/>
    <property type="match status" value="1"/>
</dbReference>
<dbReference type="Gene3D" id="1.20.1070.10">
    <property type="entry name" value="Rhodopsin 7-helix transmembrane proteins"/>
    <property type="match status" value="1"/>
</dbReference>
<dbReference type="STRING" id="1676925.ENSPKIP00000034774"/>
<protein>
    <submittedName>
        <fullName evidence="16">Si:ch211-241f5.3</fullName>
    </submittedName>
</protein>
<accession>A0A3B3SVS6</accession>
<dbReference type="GeneTree" id="ENSGT00940000160578"/>
<keyword evidence="6" id="KW-0732">Signal</keyword>
<evidence type="ECO:0000256" key="6">
    <source>
        <dbReference type="ARBA" id="ARBA00022729"/>
    </source>
</evidence>
<comment type="similarity">
    <text evidence="2">Belongs to the G-protein coupled receptor 2 family. Adhesion G-protein coupled receptor (ADGR) subfamily.</text>
</comment>